<dbReference type="SUPFAM" id="SSF88946">
    <property type="entry name" value="Sigma2 domain of RNA polymerase sigma factors"/>
    <property type="match status" value="1"/>
</dbReference>
<evidence type="ECO:0000259" key="1">
    <source>
        <dbReference type="Pfam" id="PF04545"/>
    </source>
</evidence>
<dbReference type="Proteomes" id="UP001269400">
    <property type="component" value="Unassembled WGS sequence"/>
</dbReference>
<gene>
    <name evidence="2" type="ORF">O0Q50_18715</name>
</gene>
<dbReference type="AlphaFoldDB" id="A0AAX6NBD1"/>
<dbReference type="SUPFAM" id="SSF88659">
    <property type="entry name" value="Sigma3 and sigma4 domains of RNA polymerase sigma factors"/>
    <property type="match status" value="1"/>
</dbReference>
<dbReference type="NCBIfam" id="TIGR02937">
    <property type="entry name" value="sigma70-ECF"/>
    <property type="match status" value="1"/>
</dbReference>
<dbReference type="Gene3D" id="1.10.10.10">
    <property type="entry name" value="Winged helix-like DNA-binding domain superfamily/Winged helix DNA-binding domain"/>
    <property type="match status" value="1"/>
</dbReference>
<dbReference type="InterPro" id="IPR014284">
    <property type="entry name" value="RNA_pol_sigma-70_dom"/>
</dbReference>
<name>A0AAX6NBD1_PRIAR</name>
<comment type="caution">
    <text evidence="2">The sequence shown here is derived from an EMBL/GenBank/DDBJ whole genome shotgun (WGS) entry which is preliminary data.</text>
</comment>
<proteinExistence type="predicted"/>
<reference evidence="2" key="2">
    <citation type="submission" date="2022-12" db="EMBL/GenBank/DDBJ databases">
        <authorList>
            <person name="Dechsakulwatana C."/>
            <person name="Rungsihiranrut A."/>
            <person name="Muangchinda C."/>
            <person name="Ningthoujam R."/>
            <person name="Klankeo P."/>
            <person name="Pinyakong O."/>
        </authorList>
    </citation>
    <scope>NUCLEOTIDE SEQUENCE</scope>
    <source>
        <strain evidence="2">TL01-2</strain>
    </source>
</reference>
<reference evidence="2" key="1">
    <citation type="journal article" date="2022" name="J Environ Chem Eng">
        <title>Biodegradation of petroleum oil using a constructed nonpathogenic and heavy metal-tolerant bacterial consortium isolated from marine sponges.</title>
        <authorList>
            <person name="Dechsakulwatana C."/>
            <person name="Rungsihiranrut A."/>
            <person name="Muangchinda C."/>
            <person name="Ningthoujam R."/>
            <person name="Klankeo P."/>
            <person name="Pinyakong O."/>
        </authorList>
    </citation>
    <scope>NUCLEOTIDE SEQUENCE</scope>
    <source>
        <strain evidence="2">TL01-2</strain>
    </source>
</reference>
<dbReference type="GO" id="GO:0006352">
    <property type="term" value="P:DNA-templated transcription initiation"/>
    <property type="evidence" value="ECO:0007669"/>
    <property type="project" value="InterPro"/>
</dbReference>
<dbReference type="InterPro" id="IPR036388">
    <property type="entry name" value="WH-like_DNA-bd_sf"/>
</dbReference>
<protein>
    <submittedName>
        <fullName evidence="2">Sigma-70 family RNA polymerase sigma factor</fullName>
    </submittedName>
</protein>
<dbReference type="Pfam" id="PF04545">
    <property type="entry name" value="Sigma70_r4"/>
    <property type="match status" value="1"/>
</dbReference>
<dbReference type="InterPro" id="IPR013325">
    <property type="entry name" value="RNA_pol_sigma_r2"/>
</dbReference>
<dbReference type="RefSeq" id="WP_316910440.1">
    <property type="nucleotide sequence ID" value="NZ_JAPTGD010000002.1"/>
</dbReference>
<accession>A0AAX6NBD1</accession>
<sequence>MEQLPIKEIDFRDLEEQWCNLIWKFSRELKKNIGMSFKIEDIYNMGLYGLWKAQLRYKEDKEASFSTFLYSNLPYYMRNEILFEIAFQSRLKKNQYLKKVRVKKILKEKEANDWSWEQTKQESMLSEKDWINAYAWNKGDISLSWYAGEEDEMEKISKLDLIASSEFLNIEEQIANKDILNKVTSKLTDAERDIFNYRINLEYTLRETARELNIKRSTLQYREKKLIEKIKKILIKEQIPAA</sequence>
<evidence type="ECO:0000313" key="2">
    <source>
        <dbReference type="EMBL" id="MDU9693211.1"/>
    </source>
</evidence>
<dbReference type="InterPro" id="IPR013324">
    <property type="entry name" value="RNA_pol_sigma_r3/r4-like"/>
</dbReference>
<dbReference type="InterPro" id="IPR007630">
    <property type="entry name" value="RNA_pol_sigma70_r4"/>
</dbReference>
<dbReference type="GO" id="GO:0003700">
    <property type="term" value="F:DNA-binding transcription factor activity"/>
    <property type="evidence" value="ECO:0007669"/>
    <property type="project" value="InterPro"/>
</dbReference>
<feature type="domain" description="RNA polymerase sigma-70 region 4" evidence="1">
    <location>
        <begin position="186"/>
        <end position="232"/>
    </location>
</feature>
<organism evidence="2 3">
    <name type="scientific">Priestia aryabhattai</name>
    <name type="common">Bacillus aryabhattai</name>
    <dbReference type="NCBI Taxonomy" id="412384"/>
    <lineage>
        <taxon>Bacteria</taxon>
        <taxon>Bacillati</taxon>
        <taxon>Bacillota</taxon>
        <taxon>Bacilli</taxon>
        <taxon>Bacillales</taxon>
        <taxon>Bacillaceae</taxon>
        <taxon>Priestia</taxon>
    </lineage>
</organism>
<dbReference type="Gene3D" id="1.10.1740.10">
    <property type="match status" value="1"/>
</dbReference>
<dbReference type="EMBL" id="JAPTGD010000002">
    <property type="protein sequence ID" value="MDU9693211.1"/>
    <property type="molecule type" value="Genomic_DNA"/>
</dbReference>
<evidence type="ECO:0000313" key="3">
    <source>
        <dbReference type="Proteomes" id="UP001269400"/>
    </source>
</evidence>